<proteinExistence type="predicted"/>
<dbReference type="EMBL" id="MU005575">
    <property type="protein sequence ID" value="KAF2687532.1"/>
    <property type="molecule type" value="Genomic_DNA"/>
</dbReference>
<dbReference type="Proteomes" id="UP000799291">
    <property type="component" value="Unassembled WGS sequence"/>
</dbReference>
<reference evidence="1" key="1">
    <citation type="journal article" date="2020" name="Stud. Mycol.">
        <title>101 Dothideomycetes genomes: a test case for predicting lifestyles and emergence of pathogens.</title>
        <authorList>
            <person name="Haridas S."/>
            <person name="Albert R."/>
            <person name="Binder M."/>
            <person name="Bloem J."/>
            <person name="Labutti K."/>
            <person name="Salamov A."/>
            <person name="Andreopoulos B."/>
            <person name="Baker S."/>
            <person name="Barry K."/>
            <person name="Bills G."/>
            <person name="Bluhm B."/>
            <person name="Cannon C."/>
            <person name="Castanera R."/>
            <person name="Culley D."/>
            <person name="Daum C."/>
            <person name="Ezra D."/>
            <person name="Gonzalez J."/>
            <person name="Henrissat B."/>
            <person name="Kuo A."/>
            <person name="Liang C."/>
            <person name="Lipzen A."/>
            <person name="Lutzoni F."/>
            <person name="Magnuson J."/>
            <person name="Mondo S."/>
            <person name="Nolan M."/>
            <person name="Ohm R."/>
            <person name="Pangilinan J."/>
            <person name="Park H.-J."/>
            <person name="Ramirez L."/>
            <person name="Alfaro M."/>
            <person name="Sun H."/>
            <person name="Tritt A."/>
            <person name="Yoshinaga Y."/>
            <person name="Zwiers L.-H."/>
            <person name="Turgeon B."/>
            <person name="Goodwin S."/>
            <person name="Spatafora J."/>
            <person name="Crous P."/>
            <person name="Grigoriev I."/>
        </authorList>
    </citation>
    <scope>NUCLEOTIDE SEQUENCE</scope>
    <source>
        <strain evidence="1">CBS 122367</strain>
    </source>
</reference>
<protein>
    <submittedName>
        <fullName evidence="1">Uncharacterized protein</fullName>
    </submittedName>
</protein>
<dbReference type="AlphaFoldDB" id="A0A6G1JAH4"/>
<sequence length="195" mass="21001">MGLRVMCGTTTASMGATNVDDMTGEYTAKLDFVALTLQLLLGQLIQPLITFSTHRNLRTNPKMENISPGSVAENAPIPSSPILTPSTTFRSIGLWIAYHHANAQSQPVLSLNETIIVIDAEYSPFGATSGTCTGCIHYGFKDKGLVNLGKYSFALWEYLTDADKFRSTLGLHFSSIFSSYLLINCVGGNPISIGG</sequence>
<accession>A0A6G1JAH4</accession>
<keyword evidence="2" id="KW-1185">Reference proteome</keyword>
<dbReference type="OrthoDB" id="3783968at2759"/>
<organism evidence="1 2">
    <name type="scientific">Lentithecium fluviatile CBS 122367</name>
    <dbReference type="NCBI Taxonomy" id="1168545"/>
    <lineage>
        <taxon>Eukaryota</taxon>
        <taxon>Fungi</taxon>
        <taxon>Dikarya</taxon>
        <taxon>Ascomycota</taxon>
        <taxon>Pezizomycotina</taxon>
        <taxon>Dothideomycetes</taxon>
        <taxon>Pleosporomycetidae</taxon>
        <taxon>Pleosporales</taxon>
        <taxon>Massarineae</taxon>
        <taxon>Lentitheciaceae</taxon>
        <taxon>Lentithecium</taxon>
    </lineage>
</organism>
<name>A0A6G1JAH4_9PLEO</name>
<gene>
    <name evidence="1" type="ORF">K458DRAFT_402028</name>
</gene>
<evidence type="ECO:0000313" key="2">
    <source>
        <dbReference type="Proteomes" id="UP000799291"/>
    </source>
</evidence>
<evidence type="ECO:0000313" key="1">
    <source>
        <dbReference type="EMBL" id="KAF2687532.1"/>
    </source>
</evidence>